<name>A0A2Z6P5B3_TRISU</name>
<evidence type="ECO:0000313" key="2">
    <source>
        <dbReference type="Proteomes" id="UP000242715"/>
    </source>
</evidence>
<dbReference type="Proteomes" id="UP000242715">
    <property type="component" value="Unassembled WGS sequence"/>
</dbReference>
<dbReference type="PANTHER" id="PTHR36617:SF5">
    <property type="entry name" value="OS05G0421675 PROTEIN"/>
    <property type="match status" value="1"/>
</dbReference>
<dbReference type="PANTHER" id="PTHR36617">
    <property type="entry name" value="PROTEIN, PUTATIVE-RELATED"/>
    <property type="match status" value="1"/>
</dbReference>
<gene>
    <name evidence="1" type="ORF">TSUD_414460</name>
</gene>
<reference evidence="2" key="1">
    <citation type="journal article" date="2017" name="Front. Plant Sci.">
        <title>Climate Clever Clovers: New Paradigm to Reduce the Environmental Footprint of Ruminants by Breeding Low Methanogenic Forages Utilizing Haplotype Variation.</title>
        <authorList>
            <person name="Kaur P."/>
            <person name="Appels R."/>
            <person name="Bayer P.E."/>
            <person name="Keeble-Gagnere G."/>
            <person name="Wang J."/>
            <person name="Hirakawa H."/>
            <person name="Shirasawa K."/>
            <person name="Vercoe P."/>
            <person name="Stefanova K."/>
            <person name="Durmic Z."/>
            <person name="Nichols P."/>
            <person name="Revell C."/>
            <person name="Isobe S.N."/>
            <person name="Edwards D."/>
            <person name="Erskine W."/>
        </authorList>
    </citation>
    <scope>NUCLEOTIDE SEQUENCE [LARGE SCALE GENOMIC DNA]</scope>
    <source>
        <strain evidence="2">cv. Daliak</strain>
    </source>
</reference>
<dbReference type="EMBL" id="DF975280">
    <property type="protein sequence ID" value="GAU51614.1"/>
    <property type="molecule type" value="Genomic_DNA"/>
</dbReference>
<sequence length="173" mass="19183">MVIGSIISESQTAFVKDRQILYGILIANEVVDKARRSEKELILFKINFEKTYDSADWGYLDAVMGRMSFPALVLVVHYVAVRGSVKEGGRGGSVWWREIARIFDGIRGVGDGWFRECVPKIVGDGLDTYFWIGPLLGGAPLCLRFGSLFKLVEKKSRMVAEMSSLGWGVGGEV</sequence>
<proteinExistence type="predicted"/>
<evidence type="ECO:0008006" key="3">
    <source>
        <dbReference type="Google" id="ProtNLM"/>
    </source>
</evidence>
<accession>A0A2Z6P5B3</accession>
<dbReference type="OrthoDB" id="1938551at2759"/>
<organism evidence="1 2">
    <name type="scientific">Trifolium subterraneum</name>
    <name type="common">Subterranean clover</name>
    <dbReference type="NCBI Taxonomy" id="3900"/>
    <lineage>
        <taxon>Eukaryota</taxon>
        <taxon>Viridiplantae</taxon>
        <taxon>Streptophyta</taxon>
        <taxon>Embryophyta</taxon>
        <taxon>Tracheophyta</taxon>
        <taxon>Spermatophyta</taxon>
        <taxon>Magnoliopsida</taxon>
        <taxon>eudicotyledons</taxon>
        <taxon>Gunneridae</taxon>
        <taxon>Pentapetalae</taxon>
        <taxon>rosids</taxon>
        <taxon>fabids</taxon>
        <taxon>Fabales</taxon>
        <taxon>Fabaceae</taxon>
        <taxon>Papilionoideae</taxon>
        <taxon>50 kb inversion clade</taxon>
        <taxon>NPAAA clade</taxon>
        <taxon>Hologalegina</taxon>
        <taxon>IRL clade</taxon>
        <taxon>Trifolieae</taxon>
        <taxon>Trifolium</taxon>
    </lineage>
</organism>
<evidence type="ECO:0000313" key="1">
    <source>
        <dbReference type="EMBL" id="GAU51614.1"/>
    </source>
</evidence>
<keyword evidence="2" id="KW-1185">Reference proteome</keyword>
<dbReference type="AlphaFoldDB" id="A0A2Z6P5B3"/>
<protein>
    <recommendedName>
        <fullName evidence="3">Reverse transcriptase domain-containing protein</fullName>
    </recommendedName>
</protein>